<feature type="non-terminal residue" evidence="7">
    <location>
        <position position="1"/>
    </location>
</feature>
<reference evidence="7 8" key="1">
    <citation type="journal article" date="2021" name="Hortic Res">
        <title>The domestication of Cucurbita argyrosperma as revealed by the genome of its wild relative.</title>
        <authorList>
            <person name="Barrera-Redondo J."/>
            <person name="Sanchez-de la Vega G."/>
            <person name="Aguirre-Liguori J.A."/>
            <person name="Castellanos-Morales G."/>
            <person name="Gutierrez-Guerrero Y.T."/>
            <person name="Aguirre-Dugua X."/>
            <person name="Aguirre-Planter E."/>
            <person name="Tenaillon M.I."/>
            <person name="Lira-Saade R."/>
            <person name="Eguiarte L.E."/>
        </authorList>
    </citation>
    <scope>NUCLEOTIDE SEQUENCE [LARGE SCALE GENOMIC DNA]</scope>
    <source>
        <strain evidence="7">JBR-2021</strain>
    </source>
</reference>
<name>A0AAV6P6Z3_9ROSI</name>
<keyword evidence="3" id="KW-0375">Hydrogen ion transport</keyword>
<comment type="caution">
    <text evidence="7">The sequence shown here is derived from an EMBL/GenBank/DDBJ whole genome shotgun (WGS) entry which is preliminary data.</text>
</comment>
<evidence type="ECO:0000256" key="4">
    <source>
        <dbReference type="ARBA" id="ARBA00023065"/>
    </source>
</evidence>
<evidence type="ECO:0000256" key="5">
    <source>
        <dbReference type="ARBA" id="ARBA00023136"/>
    </source>
</evidence>
<dbReference type="PANTHER" id="PTHR11910">
    <property type="entry name" value="ATP SYNTHASE DELTA CHAIN"/>
    <property type="match status" value="1"/>
</dbReference>
<keyword evidence="5" id="KW-0472">Membrane</keyword>
<dbReference type="InterPro" id="IPR000711">
    <property type="entry name" value="ATPase_OSCP/dsu"/>
</dbReference>
<keyword evidence="2" id="KW-0813">Transport</keyword>
<accession>A0AAV6P6Z3</accession>
<gene>
    <name evidence="7" type="ORF">SDJN03_00217</name>
</gene>
<evidence type="ECO:0000256" key="1">
    <source>
        <dbReference type="ARBA" id="ARBA00004370"/>
    </source>
</evidence>
<keyword evidence="6" id="KW-0066">ATP synthesis</keyword>
<dbReference type="EMBL" id="JAGKQH010000001">
    <property type="protein sequence ID" value="KAG6606875.1"/>
    <property type="molecule type" value="Genomic_DNA"/>
</dbReference>
<evidence type="ECO:0008006" key="9">
    <source>
        <dbReference type="Google" id="ProtNLM"/>
    </source>
</evidence>
<evidence type="ECO:0000256" key="2">
    <source>
        <dbReference type="ARBA" id="ARBA00022448"/>
    </source>
</evidence>
<proteinExistence type="predicted"/>
<evidence type="ECO:0000313" key="8">
    <source>
        <dbReference type="Proteomes" id="UP000685013"/>
    </source>
</evidence>
<dbReference type="Proteomes" id="UP000685013">
    <property type="component" value="Chromosome 1"/>
</dbReference>
<comment type="subcellular location">
    <subcellularLocation>
        <location evidence="1">Membrane</location>
    </subcellularLocation>
</comment>
<protein>
    <recommendedName>
        <fullName evidence="9">ATP synthase subunit O, mitochondrial</fullName>
    </recommendedName>
</protein>
<sequence>MPSSRIHPISVRSKLPKYVLYGLDEEIEAPEPRKPPTKIRLLVAETAAPHSLFATRNSNPNLRSTIPVLSKFLRNESSCTPLSRTYAATSGKHEQKVKVPLALFGGSGNYASALYIAAIKANSLDKVESELFNLVEAIKKSPIFAQFTMDLSVPAETRVKAINEISAEAKFSDVVENFLVVLAENGRLRYIDSIAKRFLELTMAHKGEVKAVVTTVIPIPPQEENELKETFARYYWTRQEEFSEKVFDVSIKTRARQMERFLRQPVTLDGL</sequence>
<evidence type="ECO:0000256" key="6">
    <source>
        <dbReference type="ARBA" id="ARBA00023310"/>
    </source>
</evidence>
<evidence type="ECO:0000256" key="3">
    <source>
        <dbReference type="ARBA" id="ARBA00022781"/>
    </source>
</evidence>
<dbReference type="Pfam" id="PF00213">
    <property type="entry name" value="OSCP"/>
    <property type="match status" value="1"/>
</dbReference>
<organism evidence="7 8">
    <name type="scientific">Cucurbita argyrosperma subsp. sororia</name>
    <dbReference type="NCBI Taxonomy" id="37648"/>
    <lineage>
        <taxon>Eukaryota</taxon>
        <taxon>Viridiplantae</taxon>
        <taxon>Streptophyta</taxon>
        <taxon>Embryophyta</taxon>
        <taxon>Tracheophyta</taxon>
        <taxon>Spermatophyta</taxon>
        <taxon>Magnoliopsida</taxon>
        <taxon>eudicotyledons</taxon>
        <taxon>Gunneridae</taxon>
        <taxon>Pentapetalae</taxon>
        <taxon>rosids</taxon>
        <taxon>fabids</taxon>
        <taxon>Cucurbitales</taxon>
        <taxon>Cucurbitaceae</taxon>
        <taxon>Cucurbiteae</taxon>
        <taxon>Cucurbita</taxon>
    </lineage>
</organism>
<dbReference type="GO" id="GO:0046933">
    <property type="term" value="F:proton-transporting ATP synthase activity, rotational mechanism"/>
    <property type="evidence" value="ECO:0007669"/>
    <property type="project" value="InterPro"/>
</dbReference>
<evidence type="ECO:0000313" key="7">
    <source>
        <dbReference type="EMBL" id="KAG6606875.1"/>
    </source>
</evidence>
<keyword evidence="4" id="KW-0406">Ion transport</keyword>
<dbReference type="NCBIfam" id="TIGR01145">
    <property type="entry name" value="ATP_synt_delta"/>
    <property type="match status" value="1"/>
</dbReference>
<dbReference type="AlphaFoldDB" id="A0AAV6P6Z3"/>
<dbReference type="GO" id="GO:0016020">
    <property type="term" value="C:membrane"/>
    <property type="evidence" value="ECO:0007669"/>
    <property type="project" value="UniProtKB-SubCell"/>
</dbReference>
<keyword evidence="8" id="KW-1185">Reference proteome</keyword>